<organism evidence="1 2">
    <name type="scientific">Citrus sinensis</name>
    <name type="common">Sweet orange</name>
    <name type="synonym">Citrus aurantium var. sinensis</name>
    <dbReference type="NCBI Taxonomy" id="2711"/>
    <lineage>
        <taxon>Eukaryota</taxon>
        <taxon>Viridiplantae</taxon>
        <taxon>Streptophyta</taxon>
        <taxon>Embryophyta</taxon>
        <taxon>Tracheophyta</taxon>
        <taxon>Spermatophyta</taxon>
        <taxon>Magnoliopsida</taxon>
        <taxon>eudicotyledons</taxon>
        <taxon>Gunneridae</taxon>
        <taxon>Pentapetalae</taxon>
        <taxon>rosids</taxon>
        <taxon>malvids</taxon>
        <taxon>Sapindales</taxon>
        <taxon>Rutaceae</taxon>
        <taxon>Aurantioideae</taxon>
        <taxon>Citrus</taxon>
    </lineage>
</organism>
<name>A0ACB8KJQ0_CITSI</name>
<proteinExistence type="predicted"/>
<gene>
    <name evidence="1" type="ORF">KPL71_015523</name>
</gene>
<keyword evidence="2" id="KW-1185">Reference proteome</keyword>
<accession>A0ACB8KJQ0</accession>
<reference evidence="2" key="1">
    <citation type="journal article" date="2023" name="Hortic. Res.">
        <title>A chromosome-level phased genome enabling allele-level studies in sweet orange: a case study on citrus Huanglongbing tolerance.</title>
        <authorList>
            <person name="Wu B."/>
            <person name="Yu Q."/>
            <person name="Deng Z."/>
            <person name="Duan Y."/>
            <person name="Luo F."/>
            <person name="Gmitter F. Jr."/>
        </authorList>
    </citation>
    <scope>NUCLEOTIDE SEQUENCE [LARGE SCALE GENOMIC DNA]</scope>
    <source>
        <strain evidence="2">cv. Valencia</strain>
    </source>
</reference>
<evidence type="ECO:0000313" key="2">
    <source>
        <dbReference type="Proteomes" id="UP000829398"/>
    </source>
</evidence>
<dbReference type="Proteomes" id="UP000829398">
    <property type="component" value="Chromosome 5"/>
</dbReference>
<evidence type="ECO:0000313" key="1">
    <source>
        <dbReference type="EMBL" id="KAH9754662.1"/>
    </source>
</evidence>
<sequence>MICPEKLISFCARNVHIEFPSLKELSIVNCLEFTLDFSKQHQIFPNLEELSVDVKHITTKRHFPEDFLCNLKCLDLFFFAESTSILSLDDFFQRLHTMKVLKIEEGECHGLSNEKIENGMSAIIRQANKCRDLKHIIKQESFNMDNLVHLQVMWCHNLISLVPSLTSLQNLTTLKVWSSKGLVNILTSSTAKSLVRLRTMEIGECPMITEIVAGDDVAAKDEIVFRDLKELELCDLESQTSFCSGDCCFKFPSLERLAVDNCPNMKVFSRGELSTPKLHKLMLFRWDRQDWSCMIEEDGTHKAFEVYWTWKGNVNTTIQHLYQKRLEKEKEENDRSTKLTNAGGGENESSEEDLGQASMQHLEDE</sequence>
<comment type="caution">
    <text evidence="1">The sequence shown here is derived from an EMBL/GenBank/DDBJ whole genome shotgun (WGS) entry which is preliminary data.</text>
</comment>
<dbReference type="EMBL" id="CM039174">
    <property type="protein sequence ID" value="KAH9754662.1"/>
    <property type="molecule type" value="Genomic_DNA"/>
</dbReference>
<protein>
    <submittedName>
        <fullName evidence="1">Uncharacterized protein</fullName>
    </submittedName>
</protein>